<dbReference type="Proteomes" id="UP000663193">
    <property type="component" value="Chromosome 2"/>
</dbReference>
<sequence>MSPRNYTPVMLYNMQRSIALVRRSRASQSLNGRTASVVATQLVHRAGSAVRLDFMGGLTSSYASTNFGIQWQSKSFRGYFRGRASCTTSDVSVEAAIKGSVGRE</sequence>
<keyword evidence="2" id="KW-1185">Reference proteome</keyword>
<dbReference type="EMBL" id="CP069024">
    <property type="protein sequence ID" value="QRC92118.1"/>
    <property type="molecule type" value="Genomic_DNA"/>
</dbReference>
<protein>
    <submittedName>
        <fullName evidence="1">Uncharacterized protein</fullName>
    </submittedName>
</protein>
<organism evidence="1 2">
    <name type="scientific">Phaeosphaeria nodorum (strain SN15 / ATCC MYA-4574 / FGSC 10173)</name>
    <name type="common">Glume blotch fungus</name>
    <name type="synonym">Parastagonospora nodorum</name>
    <dbReference type="NCBI Taxonomy" id="321614"/>
    <lineage>
        <taxon>Eukaryota</taxon>
        <taxon>Fungi</taxon>
        <taxon>Dikarya</taxon>
        <taxon>Ascomycota</taxon>
        <taxon>Pezizomycotina</taxon>
        <taxon>Dothideomycetes</taxon>
        <taxon>Pleosporomycetidae</taxon>
        <taxon>Pleosporales</taxon>
        <taxon>Pleosporineae</taxon>
        <taxon>Phaeosphaeriaceae</taxon>
        <taxon>Parastagonospora</taxon>
    </lineage>
</organism>
<reference evidence="2" key="1">
    <citation type="journal article" date="2021" name="BMC Genomics">
        <title>Chromosome-level genome assembly and manually-curated proteome of model necrotroph Parastagonospora nodorum Sn15 reveals a genome-wide trove of candidate effector homologs, and redundancy of virulence-related functions within an accessory chromosome.</title>
        <authorList>
            <person name="Bertazzoni S."/>
            <person name="Jones D.A.B."/>
            <person name="Phan H.T."/>
            <person name="Tan K.-C."/>
            <person name="Hane J.K."/>
        </authorList>
    </citation>
    <scope>NUCLEOTIDE SEQUENCE [LARGE SCALE GENOMIC DNA]</scope>
    <source>
        <strain evidence="2">SN15 / ATCC MYA-4574 / FGSC 10173)</strain>
    </source>
</reference>
<evidence type="ECO:0000313" key="2">
    <source>
        <dbReference type="Proteomes" id="UP000663193"/>
    </source>
</evidence>
<dbReference type="AlphaFoldDB" id="A0A7U2EUA7"/>
<gene>
    <name evidence="1" type="ORF">JI435_401940</name>
</gene>
<accession>A0A7U2EUA7</accession>
<evidence type="ECO:0000313" key="1">
    <source>
        <dbReference type="EMBL" id="QRC92118.1"/>
    </source>
</evidence>
<dbReference type="VEuPathDB" id="FungiDB:JI435_401940"/>
<proteinExistence type="predicted"/>
<name>A0A7U2EUA7_PHANO</name>